<evidence type="ECO:0000313" key="3">
    <source>
        <dbReference type="Proteomes" id="UP000288805"/>
    </source>
</evidence>
<name>A0A438DWN9_VITVI</name>
<evidence type="ECO:0000256" key="1">
    <source>
        <dbReference type="SAM" id="SignalP"/>
    </source>
</evidence>
<reference evidence="2 3" key="1">
    <citation type="journal article" date="2018" name="PLoS Genet.">
        <title>Population sequencing reveals clonal diversity and ancestral inbreeding in the grapevine cultivar Chardonnay.</title>
        <authorList>
            <person name="Roach M.J."/>
            <person name="Johnson D.L."/>
            <person name="Bohlmann J."/>
            <person name="van Vuuren H.J."/>
            <person name="Jones S.J."/>
            <person name="Pretorius I.S."/>
            <person name="Schmidt S.A."/>
            <person name="Borneman A.R."/>
        </authorList>
    </citation>
    <scope>NUCLEOTIDE SEQUENCE [LARGE SCALE GENOMIC DNA]</scope>
    <source>
        <strain evidence="3">cv. Chardonnay</strain>
        <tissue evidence="2">Leaf</tissue>
    </source>
</reference>
<feature type="signal peptide" evidence="1">
    <location>
        <begin position="1"/>
        <end position="24"/>
    </location>
</feature>
<dbReference type="AlphaFoldDB" id="A0A438DWN9"/>
<evidence type="ECO:0008006" key="4">
    <source>
        <dbReference type="Google" id="ProtNLM"/>
    </source>
</evidence>
<protein>
    <recommendedName>
        <fullName evidence="4">Reverse transcriptase domain-containing protein</fullName>
    </recommendedName>
</protein>
<accession>A0A438DWN9</accession>
<keyword evidence="1" id="KW-0732">Signal</keyword>
<proteinExistence type="predicted"/>
<gene>
    <name evidence="2" type="ORF">CK203_074609</name>
</gene>
<organism evidence="2 3">
    <name type="scientific">Vitis vinifera</name>
    <name type="common">Grape</name>
    <dbReference type="NCBI Taxonomy" id="29760"/>
    <lineage>
        <taxon>Eukaryota</taxon>
        <taxon>Viridiplantae</taxon>
        <taxon>Streptophyta</taxon>
        <taxon>Embryophyta</taxon>
        <taxon>Tracheophyta</taxon>
        <taxon>Spermatophyta</taxon>
        <taxon>Magnoliopsida</taxon>
        <taxon>eudicotyledons</taxon>
        <taxon>Gunneridae</taxon>
        <taxon>Pentapetalae</taxon>
        <taxon>rosids</taxon>
        <taxon>Vitales</taxon>
        <taxon>Vitaceae</taxon>
        <taxon>Viteae</taxon>
        <taxon>Vitis</taxon>
    </lineage>
</organism>
<comment type="caution">
    <text evidence="2">The sequence shown here is derived from an EMBL/GenBank/DDBJ whole genome shotgun (WGS) entry which is preliminary data.</text>
</comment>
<sequence length="120" mass="13377">MGFGEKWGGWIRWCISIAMFSVLGKERGGDGTQITHLLSADDTLVFCEASHDHMTYLSWLLIWFEVISGLRINLDMSEILLVGKVENLEILALELGWKVGALSFTYLGLPLAALYKSVVV</sequence>
<dbReference type="EMBL" id="QGNW01001471">
    <property type="protein sequence ID" value="RVW39820.1"/>
    <property type="molecule type" value="Genomic_DNA"/>
</dbReference>
<evidence type="ECO:0000313" key="2">
    <source>
        <dbReference type="EMBL" id="RVW39820.1"/>
    </source>
</evidence>
<dbReference type="Proteomes" id="UP000288805">
    <property type="component" value="Unassembled WGS sequence"/>
</dbReference>
<feature type="chain" id="PRO_5019454738" description="Reverse transcriptase domain-containing protein" evidence="1">
    <location>
        <begin position="25"/>
        <end position="120"/>
    </location>
</feature>